<organism evidence="2 3">
    <name type="scientific">Massilia agri</name>
    <dbReference type="NCBI Taxonomy" id="1886785"/>
    <lineage>
        <taxon>Bacteria</taxon>
        <taxon>Pseudomonadati</taxon>
        <taxon>Pseudomonadota</taxon>
        <taxon>Betaproteobacteria</taxon>
        <taxon>Burkholderiales</taxon>
        <taxon>Oxalobacteraceae</taxon>
        <taxon>Telluria group</taxon>
        <taxon>Massilia</taxon>
    </lineage>
</organism>
<sequence length="351" mass="37954">MSDTLSPRFPVRRLPLAALCAGLLASITAAPHAAAARKPATPPLADFAELSGSYPASCTGPIDPALGGLGEPTTRRCAWSQRVEMLYWETVPNAGNACLPAPSLAWHRLGSGMRAPITPWSSAWTAQGVLSQQGGVEQASALWRRADGQWSAVLWRWLPSEKADTRKWQLGHWNDVVQAVRTAAADAKAPPSSALLAAWEDAARGKPRLREPDAARWISDGACLALQTAGIGQARLHLPHSRDDVRQEQRSAMQVQLARRYPNADWLQSFSLVEPATPGARSGSKFTAVWREGAVLNGQLWITLPGEGGIVRARISSLLPAARSDEPAKERAALIQRELTALAHAWEVRHE</sequence>
<comment type="caution">
    <text evidence="2">The sequence shown here is derived from an EMBL/GenBank/DDBJ whole genome shotgun (WGS) entry which is preliminary data.</text>
</comment>
<keyword evidence="3" id="KW-1185">Reference proteome</keyword>
<name>A0ABT2ARU2_9BURK</name>
<accession>A0ABT2ARU2</accession>
<proteinExistence type="predicted"/>
<feature type="signal peptide" evidence="1">
    <location>
        <begin position="1"/>
        <end position="35"/>
    </location>
</feature>
<dbReference type="EMBL" id="JANUHA010000020">
    <property type="protein sequence ID" value="MCS0598963.1"/>
    <property type="molecule type" value="Genomic_DNA"/>
</dbReference>
<reference evidence="2 3" key="1">
    <citation type="submission" date="2022-08" db="EMBL/GenBank/DDBJ databases">
        <title>Reclassification of Massilia species as members of the genera Telluria, Duganella, Pseudoduganella, Mokoshia gen. nov. and Zemynaea gen. nov. using orthogonal and non-orthogonal genome-based approaches.</title>
        <authorList>
            <person name="Bowman J.P."/>
        </authorList>
    </citation>
    <scope>NUCLEOTIDE SEQUENCE [LARGE SCALE GENOMIC DNA]</scope>
    <source>
        <strain evidence="2 3">JCM 31661</strain>
    </source>
</reference>
<dbReference type="Proteomes" id="UP001206572">
    <property type="component" value="Unassembled WGS sequence"/>
</dbReference>
<protein>
    <submittedName>
        <fullName evidence="2">Uncharacterized protein</fullName>
    </submittedName>
</protein>
<gene>
    <name evidence="2" type="ORF">NX780_21690</name>
</gene>
<evidence type="ECO:0000256" key="1">
    <source>
        <dbReference type="SAM" id="SignalP"/>
    </source>
</evidence>
<dbReference type="RefSeq" id="WP_258829963.1">
    <property type="nucleotide sequence ID" value="NZ_JANUHA010000020.1"/>
</dbReference>
<evidence type="ECO:0000313" key="3">
    <source>
        <dbReference type="Proteomes" id="UP001206572"/>
    </source>
</evidence>
<evidence type="ECO:0000313" key="2">
    <source>
        <dbReference type="EMBL" id="MCS0598963.1"/>
    </source>
</evidence>
<feature type="chain" id="PRO_5045524298" evidence="1">
    <location>
        <begin position="36"/>
        <end position="351"/>
    </location>
</feature>
<keyword evidence="1" id="KW-0732">Signal</keyword>